<comment type="caution">
    <text evidence="2">The sequence shown here is derived from an EMBL/GenBank/DDBJ whole genome shotgun (WGS) entry which is preliminary data.</text>
</comment>
<reference evidence="3" key="1">
    <citation type="journal article" date="2019" name="Int. J. Syst. Evol. Microbiol.">
        <title>The Global Catalogue of Microorganisms (GCM) 10K type strain sequencing project: providing services to taxonomists for standard genome sequencing and annotation.</title>
        <authorList>
            <consortium name="The Broad Institute Genomics Platform"/>
            <consortium name="The Broad Institute Genome Sequencing Center for Infectious Disease"/>
            <person name="Wu L."/>
            <person name="Ma J."/>
        </authorList>
    </citation>
    <scope>NUCLEOTIDE SEQUENCE [LARGE SCALE GENOMIC DNA]</scope>
    <source>
        <strain evidence="3">CGMCC 1.12295</strain>
    </source>
</reference>
<dbReference type="InterPro" id="IPR036281">
    <property type="entry name" value="SinR/SinI_dimer_dom_sf"/>
</dbReference>
<sequence length="39" mass="4548">MKAALDKEWVELIMLAKQLGLTKEEIREFLCKEKKKVVG</sequence>
<evidence type="ECO:0000313" key="3">
    <source>
        <dbReference type="Proteomes" id="UP001597301"/>
    </source>
</evidence>
<evidence type="ECO:0000313" key="2">
    <source>
        <dbReference type="EMBL" id="MFD1705178.1"/>
    </source>
</evidence>
<dbReference type="RefSeq" id="WP_380771402.1">
    <property type="nucleotide sequence ID" value="NZ_JBHUEO010000001.1"/>
</dbReference>
<dbReference type="InterPro" id="IPR010981">
    <property type="entry name" value="SinR/SinI_dimer_dom"/>
</dbReference>
<dbReference type="SUPFAM" id="SSF47406">
    <property type="entry name" value="SinR repressor dimerisation domain-like"/>
    <property type="match status" value="1"/>
</dbReference>
<protein>
    <submittedName>
        <fullName evidence="2">Anti-repressor SinI family protein</fullName>
    </submittedName>
</protein>
<keyword evidence="3" id="KW-1185">Reference proteome</keyword>
<dbReference type="EMBL" id="JBHUEO010000001">
    <property type="protein sequence ID" value="MFD1705178.1"/>
    <property type="molecule type" value="Genomic_DNA"/>
</dbReference>
<dbReference type="Proteomes" id="UP001597301">
    <property type="component" value="Unassembled WGS sequence"/>
</dbReference>
<organism evidence="2 3">
    <name type="scientific">Siminovitchia sediminis</name>
    <dbReference type="NCBI Taxonomy" id="1274353"/>
    <lineage>
        <taxon>Bacteria</taxon>
        <taxon>Bacillati</taxon>
        <taxon>Bacillota</taxon>
        <taxon>Bacilli</taxon>
        <taxon>Bacillales</taxon>
        <taxon>Bacillaceae</taxon>
        <taxon>Siminovitchia</taxon>
    </lineage>
</organism>
<evidence type="ECO:0000259" key="1">
    <source>
        <dbReference type="PROSITE" id="PS51500"/>
    </source>
</evidence>
<accession>A0ABW4KFN3</accession>
<dbReference type="PROSITE" id="PS51500">
    <property type="entry name" value="SIN"/>
    <property type="match status" value="1"/>
</dbReference>
<proteinExistence type="predicted"/>
<gene>
    <name evidence="2" type="ORF">ACFSCZ_00240</name>
</gene>
<name>A0ABW4KFN3_9BACI</name>
<feature type="domain" description="Sin" evidence="1">
    <location>
        <begin position="1"/>
        <end position="34"/>
    </location>
</feature>
<dbReference type="Pfam" id="PF08671">
    <property type="entry name" value="SinI"/>
    <property type="match status" value="1"/>
</dbReference>